<reference evidence="3" key="1">
    <citation type="submission" date="2023-04" db="EMBL/GenBank/DDBJ databases">
        <title>Phytophthora fragariaefolia NBRC 109709.</title>
        <authorList>
            <person name="Ichikawa N."/>
            <person name="Sato H."/>
            <person name="Tonouchi N."/>
        </authorList>
    </citation>
    <scope>NUCLEOTIDE SEQUENCE</scope>
    <source>
        <strain evidence="3">NBRC 109709</strain>
    </source>
</reference>
<evidence type="ECO:0000313" key="3">
    <source>
        <dbReference type="EMBL" id="GMF25845.1"/>
    </source>
</evidence>
<dbReference type="Proteomes" id="UP001165121">
    <property type="component" value="Unassembled WGS sequence"/>
</dbReference>
<keyword evidence="4" id="KW-1185">Reference proteome</keyword>
<evidence type="ECO:0000256" key="1">
    <source>
        <dbReference type="SAM" id="Coils"/>
    </source>
</evidence>
<gene>
    <name evidence="3" type="ORF">Pfra01_000472700</name>
</gene>
<organism evidence="3 4">
    <name type="scientific">Phytophthora fragariaefolia</name>
    <dbReference type="NCBI Taxonomy" id="1490495"/>
    <lineage>
        <taxon>Eukaryota</taxon>
        <taxon>Sar</taxon>
        <taxon>Stramenopiles</taxon>
        <taxon>Oomycota</taxon>
        <taxon>Peronosporomycetes</taxon>
        <taxon>Peronosporales</taxon>
        <taxon>Peronosporaceae</taxon>
        <taxon>Phytophthora</taxon>
    </lineage>
</organism>
<proteinExistence type="predicted"/>
<name>A0A9W6U4K1_9STRA</name>
<sequence length="873" mass="99109">MSVSFHTGRGTSSIIDLMNAAQADVAIHDSHPVSSHTSSRDLQGHAASVTRVPFSTKPEQSDESDAQEPVKKKRVYKKRVYKKRKATHTVRKEEKQALEAQMKALEAKLETLKLQALMQQGDDDMALNKKMAHNLALRDVVQGQHLVLAHTQGMMLSCTLRHSYEVCPTEMFIHLTADRAERHKTLQALKEPKLECARRFILERSRGMHPTAEYFHEEKYETPDGDFCNVRFDRVPLRGVRGGVRAVLNALRNAAFNAEIIISEMFGYLTIREDDDLSEDDFSQLRLVTQTRSDILVENNLIHFTDFSPGDGGKSYAITAAEFVNEDERFPYRPHERVRRNATSAILVTSHFDTKTKYESDLDIDGGHTSSEEEGEPIIVITRWAFTRICRTELDVPVPVLREMRDLSGRDKYAYTCSSTLEDYATWSDICIVIPSSPLLIPASFLDLPFVTQDGISIPYISSTQLTPLVSGEGWSLFHETQHHQERCEALQVLALAAETGKADPNQGQNQEKERKQNTKKKRVYKKRKSTHTVRKEERWALEIEIDALQSKLEALKLQTMLQRGELNESLDKRQAENSILLDAIQDHHVAVAQAQAMLLGRTKCRSYDVGPTEMYIHLPADQSQRRGILNALQEPKLDYAKRFIQQRSYGLHPTTVYVHEERYETPQGDYCNVHFERTPLRGVRGGIGAVFAAFKHAAFNVEILFSENSDNVTIREDDGLADENFSQMRFVTETARGVLVESNIVHFSDFSHAEEGAGSKYALATADFVDNDELYPYHPNERVRRETTTIVLMTVHDDDPTYRNYTGPGDCEGHTPEEEGGDVVVITRWTFTRICRTDLNVPSELLRKLRALSGQTSQMIFDCICETVGIQR</sequence>
<feature type="region of interest" description="Disordered" evidence="2">
    <location>
        <begin position="501"/>
        <end position="530"/>
    </location>
</feature>
<protein>
    <submittedName>
        <fullName evidence="3">Unnamed protein product</fullName>
    </submittedName>
</protein>
<feature type="region of interest" description="Disordered" evidence="2">
    <location>
        <begin position="31"/>
        <end position="75"/>
    </location>
</feature>
<comment type="caution">
    <text evidence="3">The sequence shown here is derived from an EMBL/GenBank/DDBJ whole genome shotgun (WGS) entry which is preliminary data.</text>
</comment>
<dbReference type="EMBL" id="BSXT01000367">
    <property type="protein sequence ID" value="GMF25845.1"/>
    <property type="molecule type" value="Genomic_DNA"/>
</dbReference>
<keyword evidence="1" id="KW-0175">Coiled coil</keyword>
<feature type="compositionally biased region" description="Basic residues" evidence="2">
    <location>
        <begin position="518"/>
        <end position="530"/>
    </location>
</feature>
<feature type="coiled-coil region" evidence="1">
    <location>
        <begin position="88"/>
        <end position="122"/>
    </location>
</feature>
<dbReference type="AlphaFoldDB" id="A0A9W6U4K1"/>
<evidence type="ECO:0000256" key="2">
    <source>
        <dbReference type="SAM" id="MobiDB-lite"/>
    </source>
</evidence>
<evidence type="ECO:0000313" key="4">
    <source>
        <dbReference type="Proteomes" id="UP001165121"/>
    </source>
</evidence>
<dbReference type="OrthoDB" id="121989at2759"/>
<accession>A0A9W6U4K1</accession>